<protein>
    <submittedName>
        <fullName evidence="1">Uncharacterized protein</fullName>
    </submittedName>
</protein>
<organism evidence="1 2">
    <name type="scientific">Phytophthora fragariae</name>
    <dbReference type="NCBI Taxonomy" id="53985"/>
    <lineage>
        <taxon>Eukaryota</taxon>
        <taxon>Sar</taxon>
        <taxon>Stramenopiles</taxon>
        <taxon>Oomycota</taxon>
        <taxon>Peronosporomycetes</taxon>
        <taxon>Peronosporales</taxon>
        <taxon>Peronosporaceae</taxon>
        <taxon>Phytophthora</taxon>
    </lineage>
</organism>
<sequence length="51" mass="5545">MRHYAQRGSTSAAAIRLRVSRSLAVSSSAAPFVSCQVRSVSNCGERARFQM</sequence>
<name>A0A6G0SG01_9STRA</name>
<comment type="caution">
    <text evidence="1">The sequence shown here is derived from an EMBL/GenBank/DDBJ whole genome shotgun (WGS) entry which is preliminary data.</text>
</comment>
<dbReference type="Proteomes" id="UP000486351">
    <property type="component" value="Unassembled WGS sequence"/>
</dbReference>
<dbReference type="AlphaFoldDB" id="A0A6G0SG01"/>
<dbReference type="EMBL" id="QXFY01000085">
    <property type="protein sequence ID" value="KAE9357927.1"/>
    <property type="molecule type" value="Genomic_DNA"/>
</dbReference>
<proteinExistence type="predicted"/>
<evidence type="ECO:0000313" key="2">
    <source>
        <dbReference type="Proteomes" id="UP000486351"/>
    </source>
</evidence>
<reference evidence="1 2" key="1">
    <citation type="submission" date="2018-09" db="EMBL/GenBank/DDBJ databases">
        <title>Genomic investigation of the strawberry pathogen Phytophthora fragariae indicates pathogenicity is determined by transcriptional variation in three key races.</title>
        <authorList>
            <person name="Adams T.M."/>
            <person name="Armitage A.D."/>
            <person name="Sobczyk M.K."/>
            <person name="Bates H.J."/>
            <person name="Dunwell J.M."/>
            <person name="Nellist C.F."/>
            <person name="Harrison R.J."/>
        </authorList>
    </citation>
    <scope>NUCLEOTIDE SEQUENCE [LARGE SCALE GENOMIC DNA]</scope>
    <source>
        <strain evidence="1 2">NOV-77</strain>
    </source>
</reference>
<evidence type="ECO:0000313" key="1">
    <source>
        <dbReference type="EMBL" id="KAE9357927.1"/>
    </source>
</evidence>
<accession>A0A6G0SG01</accession>
<gene>
    <name evidence="1" type="ORF">PF008_g2919</name>
</gene>